<dbReference type="PANTHER" id="PTHR30055">
    <property type="entry name" value="HTH-TYPE TRANSCRIPTIONAL REGULATOR RUTR"/>
    <property type="match status" value="1"/>
</dbReference>
<keyword evidence="2" id="KW-0805">Transcription regulation</keyword>
<name>X5MMS9_9HYPH</name>
<dbReference type="AlphaFoldDB" id="X5MMS9"/>
<dbReference type="Pfam" id="PF00440">
    <property type="entry name" value="TetR_N"/>
    <property type="match status" value="1"/>
</dbReference>
<dbReference type="HOGENOM" id="CLU_069356_15_10_5"/>
<dbReference type="SUPFAM" id="SSF48498">
    <property type="entry name" value="Tetracyclin repressor-like, C-terminal domain"/>
    <property type="match status" value="1"/>
</dbReference>
<evidence type="ECO:0000256" key="2">
    <source>
        <dbReference type="ARBA" id="ARBA00023015"/>
    </source>
</evidence>
<dbReference type="RefSeq" id="WP_052535402.1">
    <property type="nucleotide sequence ID" value="NZ_HG966617.1"/>
</dbReference>
<dbReference type="EMBL" id="HG966617">
    <property type="protein sequence ID" value="CDO59501.1"/>
    <property type="molecule type" value="Genomic_DNA"/>
</dbReference>
<keyword evidence="1" id="KW-0678">Repressor</keyword>
<dbReference type="Proteomes" id="UP000032160">
    <property type="component" value="Chromosome I"/>
</dbReference>
<dbReference type="SUPFAM" id="SSF46689">
    <property type="entry name" value="Homeodomain-like"/>
    <property type="match status" value="1"/>
</dbReference>
<feature type="DNA-binding region" description="H-T-H motif" evidence="5">
    <location>
        <begin position="31"/>
        <end position="50"/>
    </location>
</feature>
<evidence type="ECO:0000256" key="1">
    <source>
        <dbReference type="ARBA" id="ARBA00022491"/>
    </source>
</evidence>
<dbReference type="PROSITE" id="PS50977">
    <property type="entry name" value="HTH_TETR_2"/>
    <property type="match status" value="1"/>
</dbReference>
<keyword evidence="3 5" id="KW-0238">DNA-binding</keyword>
<organism evidence="7 8">
    <name type="scientific">Candidatus Phaeomarinibacter ectocarpi</name>
    <dbReference type="NCBI Taxonomy" id="1458461"/>
    <lineage>
        <taxon>Bacteria</taxon>
        <taxon>Pseudomonadati</taxon>
        <taxon>Pseudomonadota</taxon>
        <taxon>Alphaproteobacteria</taxon>
        <taxon>Hyphomicrobiales</taxon>
        <taxon>Parvibaculaceae</taxon>
        <taxon>Candidatus Phaeomarinibacter</taxon>
    </lineage>
</organism>
<dbReference type="OrthoDB" id="9802947at2"/>
<feature type="domain" description="HTH tetR-type" evidence="6">
    <location>
        <begin position="8"/>
        <end position="68"/>
    </location>
</feature>
<dbReference type="STRING" id="1458461.BN1012_Phect1287"/>
<dbReference type="InterPro" id="IPR001647">
    <property type="entry name" value="HTH_TetR"/>
</dbReference>
<evidence type="ECO:0000256" key="5">
    <source>
        <dbReference type="PROSITE-ProRule" id="PRU00335"/>
    </source>
</evidence>
<gene>
    <name evidence="7" type="ORF">BN1012_Phect1287</name>
</gene>
<dbReference type="PANTHER" id="PTHR30055:SF234">
    <property type="entry name" value="HTH-TYPE TRANSCRIPTIONAL REGULATOR BETI"/>
    <property type="match status" value="1"/>
</dbReference>
<dbReference type="Gene3D" id="1.10.357.10">
    <property type="entry name" value="Tetracycline Repressor, domain 2"/>
    <property type="match status" value="1"/>
</dbReference>
<reference evidence="7 8" key="1">
    <citation type="journal article" date="2014" name="Front. Genet.">
        <title>Genome and metabolic network of "Candidatus Phaeomarinobacter ectocarpi" Ec32, a new candidate genus of Alphaproteobacteria frequently associated with brown algae.</title>
        <authorList>
            <person name="Dittami S.M."/>
            <person name="Barbeyron T."/>
            <person name="Boyen C."/>
            <person name="Cambefort J."/>
            <person name="Collet G."/>
            <person name="Delage L."/>
            <person name="Gobet A."/>
            <person name="Groisillier A."/>
            <person name="Leblanc C."/>
            <person name="Michel G."/>
            <person name="Scornet D."/>
            <person name="Siegel A."/>
            <person name="Tapia J.E."/>
            <person name="Tonon T."/>
        </authorList>
    </citation>
    <scope>NUCLEOTIDE SEQUENCE [LARGE SCALE GENOMIC DNA]</scope>
    <source>
        <strain evidence="7 8">Ec32</strain>
    </source>
</reference>
<dbReference type="InterPro" id="IPR039538">
    <property type="entry name" value="BetI_C"/>
</dbReference>
<evidence type="ECO:0000313" key="8">
    <source>
        <dbReference type="Proteomes" id="UP000032160"/>
    </source>
</evidence>
<evidence type="ECO:0000256" key="4">
    <source>
        <dbReference type="ARBA" id="ARBA00023163"/>
    </source>
</evidence>
<evidence type="ECO:0000259" key="6">
    <source>
        <dbReference type="PROSITE" id="PS50977"/>
    </source>
</evidence>
<dbReference type="GO" id="GO:0000976">
    <property type="term" value="F:transcription cis-regulatory region binding"/>
    <property type="evidence" value="ECO:0007669"/>
    <property type="project" value="TreeGrafter"/>
</dbReference>
<dbReference type="InterPro" id="IPR036271">
    <property type="entry name" value="Tet_transcr_reg_TetR-rel_C_sf"/>
</dbReference>
<accession>X5MMS9</accession>
<protein>
    <submittedName>
        <fullName evidence="7">Transcriptional regulator, TetR family</fullName>
    </submittedName>
</protein>
<dbReference type="InterPro" id="IPR050109">
    <property type="entry name" value="HTH-type_TetR-like_transc_reg"/>
</dbReference>
<dbReference type="InterPro" id="IPR009057">
    <property type="entry name" value="Homeodomain-like_sf"/>
</dbReference>
<sequence length="193" mass="21507">MPKQVDHNQRRSQLAEAAVVAIDTHGLDSVRLVDVAREAKLTTGAVVHYLNNKDDVLLAAFDQVGLRNAERLEQTRGMDPVDRAMTYLPHDEETAREWRVFLQFWGRGVSDPAFRERHRAGYEALAYSLRLELEAGGVSDPQTVADAMIAGVDGIAVRVAMEPDAWDMTRMRKTVSALMLPLMAAHDPNSSLR</sequence>
<evidence type="ECO:0000256" key="3">
    <source>
        <dbReference type="ARBA" id="ARBA00023125"/>
    </source>
</evidence>
<proteinExistence type="predicted"/>
<evidence type="ECO:0000313" key="7">
    <source>
        <dbReference type="EMBL" id="CDO59501.1"/>
    </source>
</evidence>
<dbReference type="KEGG" id="pect:BN1012_Phect1287"/>
<dbReference type="GO" id="GO:0003700">
    <property type="term" value="F:DNA-binding transcription factor activity"/>
    <property type="evidence" value="ECO:0007669"/>
    <property type="project" value="TreeGrafter"/>
</dbReference>
<keyword evidence="8" id="KW-1185">Reference proteome</keyword>
<keyword evidence="4" id="KW-0804">Transcription</keyword>
<dbReference type="Pfam" id="PF13977">
    <property type="entry name" value="TetR_C_6"/>
    <property type="match status" value="1"/>
</dbReference>